<dbReference type="GO" id="GO:0046872">
    <property type="term" value="F:metal ion binding"/>
    <property type="evidence" value="ECO:0007669"/>
    <property type="project" value="UniProtKB-KW"/>
</dbReference>
<dbReference type="SUPFAM" id="SSF49309">
    <property type="entry name" value="Transglutaminase, two C-terminal domains"/>
    <property type="match status" value="2"/>
</dbReference>
<evidence type="ECO:0000256" key="1">
    <source>
        <dbReference type="ARBA" id="ARBA00005968"/>
    </source>
</evidence>
<dbReference type="FunCoup" id="A0A1S3H8N3">
    <property type="interactions" value="56"/>
</dbReference>
<dbReference type="InterPro" id="IPR013808">
    <property type="entry name" value="Transglutaminase_AS"/>
</dbReference>
<dbReference type="InterPro" id="IPR036238">
    <property type="entry name" value="Transglutaminase_C_sf"/>
</dbReference>
<feature type="active site" evidence="8">
    <location>
        <position position="457"/>
    </location>
</feature>
<dbReference type="AlphaFoldDB" id="A0A1S3H8N3"/>
<dbReference type="KEGG" id="lak:106153168"/>
<protein>
    <recommendedName>
        <fullName evidence="6">protein-glutamine gamma-glutamyltransferase</fullName>
        <ecNumber evidence="6">2.3.2.13</ecNumber>
    </recommendedName>
</protein>
<evidence type="ECO:0000256" key="3">
    <source>
        <dbReference type="ARBA" id="ARBA00022723"/>
    </source>
</evidence>
<evidence type="ECO:0000256" key="6">
    <source>
        <dbReference type="ARBA" id="ARBA00024222"/>
    </source>
</evidence>
<dbReference type="OrthoDB" id="437511at2759"/>
<dbReference type="SUPFAM" id="SSF54001">
    <property type="entry name" value="Cysteine proteinases"/>
    <property type="match status" value="1"/>
</dbReference>
<feature type="active site" evidence="8">
    <location>
        <position position="375"/>
    </location>
</feature>
<dbReference type="InterPro" id="IPR002931">
    <property type="entry name" value="Transglutaminase-like"/>
</dbReference>
<keyword evidence="12" id="KW-1185">Reference proteome</keyword>
<proteinExistence type="inferred from homology"/>
<comment type="cofactor">
    <cofactor evidence="9">
        <name>Ca(2+)</name>
        <dbReference type="ChEBI" id="CHEBI:29108"/>
    </cofactor>
    <text evidence="9">Binds 1 Ca(2+) ion per subunit.</text>
</comment>
<gene>
    <name evidence="13" type="primary">LOC106153168</name>
</gene>
<dbReference type="RefSeq" id="XP_013382445.1">
    <property type="nucleotide sequence ID" value="XM_013526991.2"/>
</dbReference>
<dbReference type="PANTHER" id="PTHR11590">
    <property type="entry name" value="PROTEIN-GLUTAMINE GAMMA-GLUTAMYLTRANSFERASE"/>
    <property type="match status" value="1"/>
</dbReference>
<dbReference type="PANTHER" id="PTHR11590:SF40">
    <property type="entry name" value="HEMOCYTE PROTEIN-GLUTAMINE GAMMA-GLUTAMYLTRANSFERASE-LIKE PROTEIN"/>
    <property type="match status" value="1"/>
</dbReference>
<dbReference type="SMART" id="SM00460">
    <property type="entry name" value="TGc"/>
    <property type="match status" value="1"/>
</dbReference>
<dbReference type="Proteomes" id="UP000085678">
    <property type="component" value="Unplaced"/>
</dbReference>
<dbReference type="Pfam" id="PF00868">
    <property type="entry name" value="Transglut_N"/>
    <property type="match status" value="1"/>
</dbReference>
<dbReference type="FunFam" id="2.60.40.10:FF:000090">
    <property type="entry name" value="Protein-glutamine gamma-glutamyltransferase 2"/>
    <property type="match status" value="1"/>
</dbReference>
<keyword evidence="3 9" id="KW-0479">Metal-binding</keyword>
<evidence type="ECO:0000256" key="10">
    <source>
        <dbReference type="SAM" id="MobiDB-lite"/>
    </source>
</evidence>
<evidence type="ECO:0000256" key="9">
    <source>
        <dbReference type="PIRSR" id="PIRSR000459-2"/>
    </source>
</evidence>
<feature type="binding site" evidence="9">
    <location>
        <position position="497"/>
    </location>
    <ligand>
        <name>Ca(2+)</name>
        <dbReference type="ChEBI" id="CHEBI:29108"/>
    </ligand>
</feature>
<dbReference type="Gene3D" id="3.90.260.10">
    <property type="entry name" value="Transglutaminase-like"/>
    <property type="match status" value="1"/>
</dbReference>
<dbReference type="PIRSF" id="PIRSF000459">
    <property type="entry name" value="TGM_EBP42"/>
    <property type="match status" value="1"/>
</dbReference>
<dbReference type="InterPro" id="IPR013783">
    <property type="entry name" value="Ig-like_fold"/>
</dbReference>
<dbReference type="InterPro" id="IPR008958">
    <property type="entry name" value="Transglutaminase_C"/>
</dbReference>
<accession>A0A1S3H8N3</accession>
<dbReference type="InterPro" id="IPR050779">
    <property type="entry name" value="Transglutaminase"/>
</dbReference>
<dbReference type="STRING" id="7574.A0A1S3H8N3"/>
<dbReference type="InterPro" id="IPR001102">
    <property type="entry name" value="Transglutaminase_N"/>
</dbReference>
<dbReference type="SUPFAM" id="SSF81296">
    <property type="entry name" value="E set domains"/>
    <property type="match status" value="1"/>
</dbReference>
<dbReference type="InParanoid" id="A0A1S3H8N3"/>
<dbReference type="InterPro" id="IPR014756">
    <property type="entry name" value="Ig_E-set"/>
</dbReference>
<feature type="active site" evidence="8">
    <location>
        <position position="434"/>
    </location>
</feature>
<dbReference type="Pfam" id="PF00927">
    <property type="entry name" value="Transglut_C"/>
    <property type="match status" value="2"/>
</dbReference>
<keyword evidence="2" id="KW-0808">Transferase</keyword>
<comment type="similarity">
    <text evidence="1">Belongs to the transglutaminase superfamily. Transglutaminase family.</text>
</comment>
<evidence type="ECO:0000256" key="8">
    <source>
        <dbReference type="PIRSR" id="PIRSR000459-1"/>
    </source>
</evidence>
<dbReference type="FunFam" id="3.90.260.10:FF:000001">
    <property type="entry name" value="Protein-glutamine gamma-glutamyltransferase 2"/>
    <property type="match status" value="1"/>
</dbReference>
<name>A0A1S3H8N3_LINAN</name>
<dbReference type="FunFam" id="2.60.40.10:FF:000171">
    <property type="entry name" value="protein-glutamine gamma-glutamyltransferase 6"/>
    <property type="match status" value="1"/>
</dbReference>
<sequence length="799" mass="88741">MGCGTSKGDTENGPQPERANIGGVNANNANARSTNRGTYRVGRWAADTPASNPAGTTNGTPARPAGPVASKPETGTERAPVEIEKEVTAVKCKDIDFKIDQNSKEHHTDQYEATKTWLGVNAEPQKPWFIVRRGQDFVIDLCMDGKFDKDNHDVKLTFEFGANPKPGEETLVSFKVSAKDKPKAWGAEILSVTGNDQSTVSVSVATPPNCKVGKWTLNVDTIVKKKDGTVEVLRYAHPNKVYILFNPWCEDDQVYMPEKDHREEYVLAETGRIYTGSKKKIRFRPWNFGQFEDFVLDCCLSLLDNCGLAPSARGNPVQIVRKISAIVNAPDDNGVLVGNWSGNYEGGTRPTKWAGSVAILLEYCKTKKPVQFGQCWVFSGVVTTVCRCLGIPCRSVTNFSSAHDTDGNITLSAYMDAEGEYIDSWCSDSLWNFHVWNDVWMCRPKLPPGHDGWQAIDATPQELSDGVFCAGPCSLNAIKAGQVYLPYDGPFIFAEVNGDKVIYQQQVDTSWAVQKIYKELVGYKVCTKKVLSPDMEDITPLYKFSEGTDEERAALKVAVSHTNVYSGLNIDYHGHLENNENQDITFLMYERDSIVVGEDFDIDLIVSNQSSEQRTLNVSLGATVVYYTGVYKKNVATDNFHIVLAPGEKEKKVSITVSPADYLDHLADQTQMKARCKVRVEETNQIFVEEDDFDLTVPDLEFEYVGGDKNDLHVGQPFQLKFGFTNPLPKPLTQCMFIVEGPGLQKAMEYKIRDVPPGEKAEQTVTLTPKTPGEKNIIISFDCQEPCDVNGIDSVYIEE</sequence>
<dbReference type="Gene3D" id="2.60.40.10">
    <property type="entry name" value="Immunoglobulins"/>
    <property type="match status" value="3"/>
</dbReference>
<evidence type="ECO:0000256" key="4">
    <source>
        <dbReference type="ARBA" id="ARBA00022837"/>
    </source>
</evidence>
<dbReference type="GeneID" id="106153168"/>
<dbReference type="InterPro" id="IPR023608">
    <property type="entry name" value="Transglutaminase_animal"/>
</dbReference>
<evidence type="ECO:0000256" key="5">
    <source>
        <dbReference type="ARBA" id="ARBA00023315"/>
    </source>
</evidence>
<dbReference type="Pfam" id="PF01841">
    <property type="entry name" value="Transglut_core"/>
    <property type="match status" value="1"/>
</dbReference>
<feature type="domain" description="Transglutaminase-like" evidence="11">
    <location>
        <begin position="367"/>
        <end position="460"/>
    </location>
</feature>
<dbReference type="PROSITE" id="PS00547">
    <property type="entry name" value="TRANSGLUTAMINASES"/>
    <property type="match status" value="1"/>
</dbReference>
<dbReference type="InterPro" id="IPR038765">
    <property type="entry name" value="Papain-like_cys_pep_sf"/>
</dbReference>
<feature type="region of interest" description="Disordered" evidence="10">
    <location>
        <begin position="1"/>
        <end position="81"/>
    </location>
</feature>
<feature type="binding site" evidence="9">
    <location>
        <position position="546"/>
    </location>
    <ligand>
        <name>Ca(2+)</name>
        <dbReference type="ChEBI" id="CHEBI:29108"/>
    </ligand>
</feature>
<feature type="compositionally biased region" description="Polar residues" evidence="10">
    <location>
        <begin position="49"/>
        <end position="60"/>
    </location>
</feature>
<dbReference type="InterPro" id="IPR036985">
    <property type="entry name" value="Transglutaminase-like_sf"/>
</dbReference>
<keyword evidence="4 9" id="KW-0106">Calcium</keyword>
<feature type="binding site" evidence="9">
    <location>
        <position position="551"/>
    </location>
    <ligand>
        <name>Ca(2+)</name>
        <dbReference type="ChEBI" id="CHEBI:29108"/>
    </ligand>
</feature>
<evidence type="ECO:0000256" key="7">
    <source>
        <dbReference type="ARBA" id="ARBA00051843"/>
    </source>
</evidence>
<dbReference type="GO" id="GO:0003810">
    <property type="term" value="F:protein-glutamine gamma-glutamyltransferase activity"/>
    <property type="evidence" value="ECO:0007669"/>
    <property type="project" value="UniProtKB-EC"/>
</dbReference>
<evidence type="ECO:0000313" key="12">
    <source>
        <dbReference type="Proteomes" id="UP000085678"/>
    </source>
</evidence>
<evidence type="ECO:0000259" key="11">
    <source>
        <dbReference type="SMART" id="SM00460"/>
    </source>
</evidence>
<comment type="catalytic activity">
    <reaction evidence="7">
        <text>L-glutaminyl-[protein] + L-lysyl-[protein] = [protein]-L-lysyl-N(6)-5-L-glutamyl-[protein] + NH4(+)</text>
        <dbReference type="Rhea" id="RHEA:54816"/>
        <dbReference type="Rhea" id="RHEA-COMP:9752"/>
        <dbReference type="Rhea" id="RHEA-COMP:10207"/>
        <dbReference type="Rhea" id="RHEA-COMP:14005"/>
        <dbReference type="ChEBI" id="CHEBI:28938"/>
        <dbReference type="ChEBI" id="CHEBI:29969"/>
        <dbReference type="ChEBI" id="CHEBI:30011"/>
        <dbReference type="ChEBI" id="CHEBI:138370"/>
        <dbReference type="EC" id="2.3.2.13"/>
    </reaction>
</comment>
<evidence type="ECO:0000313" key="13">
    <source>
        <dbReference type="RefSeq" id="XP_013382445.1"/>
    </source>
</evidence>
<organism evidence="12 13">
    <name type="scientific">Lingula anatina</name>
    <name type="common">Brachiopod</name>
    <name type="synonym">Lingula unguis</name>
    <dbReference type="NCBI Taxonomy" id="7574"/>
    <lineage>
        <taxon>Eukaryota</taxon>
        <taxon>Metazoa</taxon>
        <taxon>Spiralia</taxon>
        <taxon>Lophotrochozoa</taxon>
        <taxon>Brachiopoda</taxon>
        <taxon>Linguliformea</taxon>
        <taxon>Lingulata</taxon>
        <taxon>Lingulida</taxon>
        <taxon>Linguloidea</taxon>
        <taxon>Lingulidae</taxon>
        <taxon>Lingula</taxon>
    </lineage>
</organism>
<reference evidence="13" key="1">
    <citation type="submission" date="2025-08" db="UniProtKB">
        <authorList>
            <consortium name="RefSeq"/>
        </authorList>
    </citation>
    <scope>IDENTIFICATION</scope>
    <source>
        <tissue evidence="13">Gonads</tissue>
    </source>
</reference>
<feature type="binding site" evidence="9">
    <location>
        <position position="499"/>
    </location>
    <ligand>
        <name>Ca(2+)</name>
        <dbReference type="ChEBI" id="CHEBI:29108"/>
    </ligand>
</feature>
<dbReference type="EC" id="2.3.2.13" evidence="6"/>
<keyword evidence="5" id="KW-0012">Acyltransferase</keyword>
<evidence type="ECO:0000256" key="2">
    <source>
        <dbReference type="ARBA" id="ARBA00022679"/>
    </source>
</evidence>